<comment type="function">
    <text evidence="1">Ferredoxins are iron-sulfur proteins that transfer electrons in a wide variety of metabolic reactions.</text>
</comment>
<dbReference type="Pfam" id="PF12838">
    <property type="entry name" value="Fer4_7"/>
    <property type="match status" value="1"/>
</dbReference>
<accession>A0A9D2BZ00</accession>
<dbReference type="InterPro" id="IPR007160">
    <property type="entry name" value="DUF362"/>
</dbReference>
<keyword evidence="4" id="KW-0479">Metal-binding</keyword>
<gene>
    <name evidence="8" type="ORF">H9841_05380</name>
</gene>
<name>A0A9D2BZ00_9FIRM</name>
<dbReference type="PANTHER" id="PTHR24960">
    <property type="entry name" value="PHOTOSYSTEM I IRON-SULFUR CENTER-RELATED"/>
    <property type="match status" value="1"/>
</dbReference>
<evidence type="ECO:0000313" key="8">
    <source>
        <dbReference type="EMBL" id="HIY21318.1"/>
    </source>
</evidence>
<keyword evidence="6" id="KW-0411">Iron-sulfur</keyword>
<comment type="caution">
    <text evidence="8">The sequence shown here is derived from an EMBL/GenBank/DDBJ whole genome shotgun (WGS) entry which is preliminary data.</text>
</comment>
<dbReference type="SUPFAM" id="SSF54862">
    <property type="entry name" value="4Fe-4S ferredoxins"/>
    <property type="match status" value="1"/>
</dbReference>
<dbReference type="Pfam" id="PF04015">
    <property type="entry name" value="DUF362"/>
    <property type="match status" value="1"/>
</dbReference>
<dbReference type="Gene3D" id="3.40.50.11440">
    <property type="match status" value="1"/>
</dbReference>
<evidence type="ECO:0000256" key="6">
    <source>
        <dbReference type="ARBA" id="ARBA00023014"/>
    </source>
</evidence>
<dbReference type="PROSITE" id="PS51379">
    <property type="entry name" value="4FE4S_FER_2"/>
    <property type="match status" value="2"/>
</dbReference>
<evidence type="ECO:0000256" key="1">
    <source>
        <dbReference type="ARBA" id="ARBA00003532"/>
    </source>
</evidence>
<dbReference type="Proteomes" id="UP000823868">
    <property type="component" value="Unassembled WGS sequence"/>
</dbReference>
<reference evidence="8" key="2">
    <citation type="submission" date="2021-04" db="EMBL/GenBank/DDBJ databases">
        <authorList>
            <person name="Gilroy R."/>
        </authorList>
    </citation>
    <scope>NUCLEOTIDE SEQUENCE</scope>
    <source>
        <strain evidence="8">ChiBcec16_6824</strain>
    </source>
</reference>
<sequence length="375" mass="40961">MTKAKVYFSDLRAKPGMNLLQKLEKLIRTAGIGDIDFEKKMVAIKLHFGEPGNLSYLRPNYAKVVADVVKSLGGVPFLTDCNTLYVGRRKNAVEHLDAAYENGYSPFTTGCQILIGDGLKGTDDVEVPVEGGEYVKNAKIGRAIMDADVFISLSHFKGHEATGFGGALKNIGMGCGSRAGKMEQHNAGKPQVDQSLCVGCRQCAKQCAQDAISFGENRKASIDHEKCVGCGRCLGMCNFDAIENVNSCANDELNAKIAEYSKAVVWGRPHFHISLVIDISPYCDCHAENDLPILPDVGMFASFDPVALDQACADACLRQQPIPGSQLDEQMHAEGFHDHHDHFCNNFPETNWQTCLSHAEKIGLGTRSYELIEVK</sequence>
<keyword evidence="3" id="KW-0004">4Fe-4S</keyword>
<reference evidence="8" key="1">
    <citation type="journal article" date="2021" name="PeerJ">
        <title>Extensive microbial diversity within the chicken gut microbiome revealed by metagenomics and culture.</title>
        <authorList>
            <person name="Gilroy R."/>
            <person name="Ravi A."/>
            <person name="Getino M."/>
            <person name="Pursley I."/>
            <person name="Horton D.L."/>
            <person name="Alikhan N.F."/>
            <person name="Baker D."/>
            <person name="Gharbi K."/>
            <person name="Hall N."/>
            <person name="Watson M."/>
            <person name="Adriaenssens E.M."/>
            <person name="Foster-Nyarko E."/>
            <person name="Jarju S."/>
            <person name="Secka A."/>
            <person name="Antonio M."/>
            <person name="Oren A."/>
            <person name="Chaudhuri R.R."/>
            <person name="La Ragione R."/>
            <person name="Hildebrand F."/>
            <person name="Pallen M.J."/>
        </authorList>
    </citation>
    <scope>NUCLEOTIDE SEQUENCE</scope>
    <source>
        <strain evidence="8">ChiBcec16_6824</strain>
    </source>
</reference>
<feature type="domain" description="4Fe-4S ferredoxin-type" evidence="7">
    <location>
        <begin position="218"/>
        <end position="247"/>
    </location>
</feature>
<evidence type="ECO:0000256" key="4">
    <source>
        <dbReference type="ARBA" id="ARBA00022723"/>
    </source>
</evidence>
<evidence type="ECO:0000256" key="5">
    <source>
        <dbReference type="ARBA" id="ARBA00023004"/>
    </source>
</evidence>
<keyword evidence="5" id="KW-0408">Iron</keyword>
<dbReference type="AlphaFoldDB" id="A0A9D2BZ00"/>
<proteinExistence type="predicted"/>
<dbReference type="EMBL" id="DXDX01000098">
    <property type="protein sequence ID" value="HIY21318.1"/>
    <property type="molecule type" value="Genomic_DNA"/>
</dbReference>
<feature type="domain" description="4Fe-4S ferredoxin-type" evidence="7">
    <location>
        <begin position="188"/>
        <end position="217"/>
    </location>
</feature>
<organism evidence="8 9">
    <name type="scientific">Candidatus Flavonifractor merdigallinarum</name>
    <dbReference type="NCBI Taxonomy" id="2838589"/>
    <lineage>
        <taxon>Bacteria</taxon>
        <taxon>Bacillati</taxon>
        <taxon>Bacillota</taxon>
        <taxon>Clostridia</taxon>
        <taxon>Eubacteriales</taxon>
        <taxon>Oscillospiraceae</taxon>
        <taxon>Flavonifractor</taxon>
    </lineage>
</organism>
<dbReference type="PANTHER" id="PTHR24960:SF83">
    <property type="entry name" value="4FE-4S FERREDOXIN-TYPE DOMAIN-CONTAINING PROTEIN"/>
    <property type="match status" value="1"/>
</dbReference>
<protein>
    <recommendedName>
        <fullName evidence="2">Ferredoxin</fullName>
    </recommendedName>
</protein>
<evidence type="ECO:0000256" key="3">
    <source>
        <dbReference type="ARBA" id="ARBA00022485"/>
    </source>
</evidence>
<dbReference type="InterPro" id="IPR017896">
    <property type="entry name" value="4Fe4S_Fe-S-bd"/>
</dbReference>
<dbReference type="GO" id="GO:0046872">
    <property type="term" value="F:metal ion binding"/>
    <property type="evidence" value="ECO:0007669"/>
    <property type="project" value="UniProtKB-KW"/>
</dbReference>
<evidence type="ECO:0000259" key="7">
    <source>
        <dbReference type="PROSITE" id="PS51379"/>
    </source>
</evidence>
<dbReference type="InterPro" id="IPR050157">
    <property type="entry name" value="PSI_iron-sulfur_center"/>
</dbReference>
<evidence type="ECO:0000313" key="9">
    <source>
        <dbReference type="Proteomes" id="UP000823868"/>
    </source>
</evidence>
<dbReference type="GO" id="GO:0051539">
    <property type="term" value="F:4 iron, 4 sulfur cluster binding"/>
    <property type="evidence" value="ECO:0007669"/>
    <property type="project" value="UniProtKB-KW"/>
</dbReference>
<evidence type="ECO:0000256" key="2">
    <source>
        <dbReference type="ARBA" id="ARBA00013529"/>
    </source>
</evidence>
<dbReference type="Gene3D" id="3.30.70.20">
    <property type="match status" value="1"/>
</dbReference>